<dbReference type="InterPro" id="IPR013424">
    <property type="entry name" value="Ice-binding_C"/>
</dbReference>
<proteinExistence type="predicted"/>
<dbReference type="Proteomes" id="UP000198644">
    <property type="component" value="Unassembled WGS sequence"/>
</dbReference>
<name>A0A1I6HVI5_9GAMM</name>
<gene>
    <name evidence="3" type="ORF">SAMN05216203_1589</name>
</gene>
<dbReference type="NCBIfam" id="TIGR02595">
    <property type="entry name" value="PEP_CTERM"/>
    <property type="match status" value="1"/>
</dbReference>
<evidence type="ECO:0000313" key="4">
    <source>
        <dbReference type="Proteomes" id="UP000198644"/>
    </source>
</evidence>
<sequence length="184" mass="18873">MNNAFKGIMGAALLSASSIALAVPSTGGISFSAISEGFSFDTTANTVDFAEAPNGEVDAVSGGFADYFALNDQVTFFDFTYDPYTPQTIWSGTATVGGNSGTTLSFFLDAVNIDFEDADTLVLSGAGTISDSLGGEIDGSWNFSANEAGNTFSWSSSTEVPEPGTLALLGLGILGLGAARRRKA</sequence>
<dbReference type="AlphaFoldDB" id="A0A1I6HVI5"/>
<feature type="chain" id="PRO_5011619198" evidence="1">
    <location>
        <begin position="23"/>
        <end position="184"/>
    </location>
</feature>
<feature type="domain" description="Ice-binding protein C-terminal" evidence="2">
    <location>
        <begin position="160"/>
        <end position="182"/>
    </location>
</feature>
<reference evidence="4" key="1">
    <citation type="submission" date="2016-10" db="EMBL/GenBank/DDBJ databases">
        <authorList>
            <person name="Varghese N."/>
            <person name="Submissions S."/>
        </authorList>
    </citation>
    <scope>NUCLEOTIDE SEQUENCE [LARGE SCALE GENOMIC DNA]</scope>
    <source>
        <strain evidence="4">CGMCC 1.9167</strain>
    </source>
</reference>
<accession>A0A1I6HVI5</accession>
<dbReference type="EMBL" id="FOYW01000001">
    <property type="protein sequence ID" value="SFR58449.1"/>
    <property type="molecule type" value="Genomic_DNA"/>
</dbReference>
<keyword evidence="1" id="KW-0732">Signal</keyword>
<dbReference type="Pfam" id="PF07589">
    <property type="entry name" value="PEP-CTERM"/>
    <property type="match status" value="1"/>
</dbReference>
<keyword evidence="4" id="KW-1185">Reference proteome</keyword>
<protein>
    <submittedName>
        <fullName evidence="3">PEP-CTERM protein-sorting domain-containing protein/MYXO-CTERM domain-containing protein</fullName>
    </submittedName>
</protein>
<evidence type="ECO:0000313" key="3">
    <source>
        <dbReference type="EMBL" id="SFR58449.1"/>
    </source>
</evidence>
<feature type="signal peptide" evidence="1">
    <location>
        <begin position="1"/>
        <end position="22"/>
    </location>
</feature>
<organism evidence="3 4">
    <name type="scientific">Marinobacter daqiaonensis</name>
    <dbReference type="NCBI Taxonomy" id="650891"/>
    <lineage>
        <taxon>Bacteria</taxon>
        <taxon>Pseudomonadati</taxon>
        <taxon>Pseudomonadota</taxon>
        <taxon>Gammaproteobacteria</taxon>
        <taxon>Pseudomonadales</taxon>
        <taxon>Marinobacteraceae</taxon>
        <taxon>Marinobacter</taxon>
    </lineage>
</organism>
<evidence type="ECO:0000256" key="1">
    <source>
        <dbReference type="SAM" id="SignalP"/>
    </source>
</evidence>
<evidence type="ECO:0000259" key="2">
    <source>
        <dbReference type="Pfam" id="PF07589"/>
    </source>
</evidence>